<name>A0A545VAN6_9HYPO</name>
<accession>A0A545VAN6</accession>
<feature type="compositionally biased region" description="Polar residues" evidence="1">
    <location>
        <begin position="50"/>
        <end position="63"/>
    </location>
</feature>
<organism evidence="2 3">
    <name type="scientific">Cordyceps javanica</name>
    <dbReference type="NCBI Taxonomy" id="43265"/>
    <lineage>
        <taxon>Eukaryota</taxon>
        <taxon>Fungi</taxon>
        <taxon>Dikarya</taxon>
        <taxon>Ascomycota</taxon>
        <taxon>Pezizomycotina</taxon>
        <taxon>Sordariomycetes</taxon>
        <taxon>Hypocreomycetidae</taxon>
        <taxon>Hypocreales</taxon>
        <taxon>Cordycipitaceae</taxon>
        <taxon>Cordyceps</taxon>
    </lineage>
</organism>
<dbReference type="EMBL" id="SPUK01000003">
    <property type="protein sequence ID" value="TQV98797.1"/>
    <property type="molecule type" value="Genomic_DNA"/>
</dbReference>
<evidence type="ECO:0000313" key="2">
    <source>
        <dbReference type="EMBL" id="TQV98797.1"/>
    </source>
</evidence>
<evidence type="ECO:0000313" key="3">
    <source>
        <dbReference type="Proteomes" id="UP000315783"/>
    </source>
</evidence>
<proteinExistence type="predicted"/>
<sequence length="142" mass="15416">MPRLNITTLQAHAVLCELATLSITEPRATKKLSVYPEGVFGARRRPPRNTLGSTTLHTGATTDSTQRQIQRHLNVASDVTDACVEILSISTETIVEPGQATRLLLVTSASRLQLPLLKASRSAQGTASFGRRRIKFTTGAYD</sequence>
<reference evidence="2 3" key="1">
    <citation type="journal article" date="2019" name="Appl. Microbiol. Biotechnol.">
        <title>Genome sequence of Isaria javanica and comparative genome analysis insights into family S53 peptidase evolution in fungal entomopathogens.</title>
        <authorList>
            <person name="Lin R."/>
            <person name="Zhang X."/>
            <person name="Xin B."/>
            <person name="Zou M."/>
            <person name="Gao Y."/>
            <person name="Qin F."/>
            <person name="Hu Q."/>
            <person name="Xie B."/>
            <person name="Cheng X."/>
        </authorList>
    </citation>
    <scope>NUCLEOTIDE SEQUENCE [LARGE SCALE GENOMIC DNA]</scope>
    <source>
        <strain evidence="2 3">IJ1G</strain>
    </source>
</reference>
<feature type="region of interest" description="Disordered" evidence="1">
    <location>
        <begin position="43"/>
        <end position="63"/>
    </location>
</feature>
<protein>
    <submittedName>
        <fullName evidence="2">Uncharacterized protein</fullName>
    </submittedName>
</protein>
<dbReference type="AlphaFoldDB" id="A0A545VAN6"/>
<dbReference type="Proteomes" id="UP000315783">
    <property type="component" value="Unassembled WGS sequence"/>
</dbReference>
<keyword evidence="3" id="KW-1185">Reference proteome</keyword>
<comment type="caution">
    <text evidence="2">The sequence shown here is derived from an EMBL/GenBank/DDBJ whole genome shotgun (WGS) entry which is preliminary data.</text>
</comment>
<evidence type="ECO:0000256" key="1">
    <source>
        <dbReference type="SAM" id="MobiDB-lite"/>
    </source>
</evidence>
<gene>
    <name evidence="2" type="ORF">IF1G_02877</name>
</gene>